<keyword evidence="10" id="KW-1185">Reference proteome</keyword>
<reference evidence="9" key="1">
    <citation type="submission" date="2022-05" db="EMBL/GenBank/DDBJ databases">
        <title>An RpoN-dependent PEP-CTERM gene is involved in floc formation of an Aquincola tertiaricarbonis strain.</title>
        <authorList>
            <person name="Qiu D."/>
            <person name="Xia M."/>
        </authorList>
    </citation>
    <scope>NUCLEOTIDE SEQUENCE</scope>
    <source>
        <strain evidence="9">RN12</strain>
        <plasmid evidence="9">B</plasmid>
    </source>
</reference>
<name>A0ABY4SGC1_AQUTE</name>
<dbReference type="SUPFAM" id="SSF48695">
    <property type="entry name" value="Multiheme cytochromes"/>
    <property type="match status" value="1"/>
</dbReference>
<evidence type="ECO:0000259" key="8">
    <source>
        <dbReference type="PROSITE" id="PS51007"/>
    </source>
</evidence>
<dbReference type="Pfam" id="PF16694">
    <property type="entry name" value="Cytochrome_P460"/>
    <property type="match status" value="1"/>
</dbReference>
<sequence length="320" mass="34616">MPHTQPLLRTALRSVILLTLSMGSAMGQRAPADASTLDAAAIAARTYARWVDSRGNILLPKEFATDWTHLGSWAVLEKDQVKDLHGVYAPKEELQYFRSNGRFPDGAVLVKEVRHARGSTHTTGQAFWAEDVAVWFVMIKDEKGRFPGNPIWGDGWGWGLFKGADPARQAATDYKKDCMGCHTPVKDKDWLYAYAYPVLGPAAIAQAPAKPAVSAAKPGAPTSGAAVFERCVSCHSLTPDKHGIGPSLAGVAGRKAGSSSGFAYSAAMKNSAVVWGRETLDRHLRDVKGFIPGNNMAYMFAAGVQQEQERAALIEYLLSK</sequence>
<dbReference type="InterPro" id="IPR036280">
    <property type="entry name" value="Multihaem_cyt_sf"/>
</dbReference>
<dbReference type="SUPFAM" id="SSF46626">
    <property type="entry name" value="Cytochrome c"/>
    <property type="match status" value="1"/>
</dbReference>
<evidence type="ECO:0000256" key="5">
    <source>
        <dbReference type="ARBA" id="ARBA00023004"/>
    </source>
</evidence>
<dbReference type="InterPro" id="IPR002327">
    <property type="entry name" value="Cyt_c_1A/1B"/>
</dbReference>
<gene>
    <name evidence="9" type="ORF">MW290_32450</name>
</gene>
<feature type="domain" description="Cytochrome c" evidence="8">
    <location>
        <begin position="219"/>
        <end position="320"/>
    </location>
</feature>
<evidence type="ECO:0000313" key="10">
    <source>
        <dbReference type="Proteomes" id="UP001056201"/>
    </source>
</evidence>
<keyword evidence="3 6" id="KW-0479">Metal-binding</keyword>
<dbReference type="Pfam" id="PF00034">
    <property type="entry name" value="Cytochrom_C"/>
    <property type="match status" value="1"/>
</dbReference>
<dbReference type="Gene3D" id="3.50.70.20">
    <property type="entry name" value="Cytochrome P460"/>
    <property type="match status" value="1"/>
</dbReference>
<keyword evidence="5 6" id="KW-0408">Iron</keyword>
<evidence type="ECO:0000256" key="7">
    <source>
        <dbReference type="SAM" id="SignalP"/>
    </source>
</evidence>
<dbReference type="PANTHER" id="PTHR11961">
    <property type="entry name" value="CYTOCHROME C"/>
    <property type="match status" value="1"/>
</dbReference>
<accession>A0ABY4SGC1</accession>
<dbReference type="PRINTS" id="PR00604">
    <property type="entry name" value="CYTCHRMECIAB"/>
</dbReference>
<keyword evidence="4" id="KW-0249">Electron transport</keyword>
<keyword evidence="9" id="KW-0614">Plasmid</keyword>
<evidence type="ECO:0000256" key="1">
    <source>
        <dbReference type="ARBA" id="ARBA00022448"/>
    </source>
</evidence>
<proteinExistence type="predicted"/>
<evidence type="ECO:0000313" key="9">
    <source>
        <dbReference type="EMBL" id="URI12079.1"/>
    </source>
</evidence>
<feature type="chain" id="PRO_5047036646" evidence="7">
    <location>
        <begin position="28"/>
        <end position="320"/>
    </location>
</feature>
<dbReference type="InterPro" id="IPR038142">
    <property type="entry name" value="Cytochrome_P460_sp"/>
</dbReference>
<dbReference type="InterPro" id="IPR032033">
    <property type="entry name" value="Cytochrome_P460"/>
</dbReference>
<dbReference type="EMBL" id="CP097638">
    <property type="protein sequence ID" value="URI12079.1"/>
    <property type="molecule type" value="Genomic_DNA"/>
</dbReference>
<dbReference type="InterPro" id="IPR036909">
    <property type="entry name" value="Cyt_c-like_dom_sf"/>
</dbReference>
<dbReference type="RefSeq" id="WP_250200248.1">
    <property type="nucleotide sequence ID" value="NZ_CP097638.1"/>
</dbReference>
<feature type="signal peptide" evidence="7">
    <location>
        <begin position="1"/>
        <end position="27"/>
    </location>
</feature>
<organism evidence="9 10">
    <name type="scientific">Aquincola tertiaricarbonis</name>
    <dbReference type="NCBI Taxonomy" id="391953"/>
    <lineage>
        <taxon>Bacteria</taxon>
        <taxon>Pseudomonadati</taxon>
        <taxon>Pseudomonadota</taxon>
        <taxon>Betaproteobacteria</taxon>
        <taxon>Burkholderiales</taxon>
        <taxon>Sphaerotilaceae</taxon>
        <taxon>Aquincola</taxon>
    </lineage>
</organism>
<dbReference type="PROSITE" id="PS51007">
    <property type="entry name" value="CYTC"/>
    <property type="match status" value="1"/>
</dbReference>
<dbReference type="InterPro" id="IPR009056">
    <property type="entry name" value="Cyt_c-like_dom"/>
</dbReference>
<geneLocation type="plasmid" evidence="9 10">
    <name>B</name>
</geneLocation>
<keyword evidence="7" id="KW-0732">Signal</keyword>
<evidence type="ECO:0000256" key="6">
    <source>
        <dbReference type="PROSITE-ProRule" id="PRU00433"/>
    </source>
</evidence>
<keyword evidence="1" id="KW-0813">Transport</keyword>
<dbReference type="Gene3D" id="1.10.760.10">
    <property type="entry name" value="Cytochrome c-like domain"/>
    <property type="match status" value="1"/>
</dbReference>
<evidence type="ECO:0000256" key="3">
    <source>
        <dbReference type="ARBA" id="ARBA00022723"/>
    </source>
</evidence>
<keyword evidence="2 6" id="KW-0349">Heme</keyword>
<dbReference type="CDD" id="cd20750">
    <property type="entry name" value="cyt_c_I"/>
    <property type="match status" value="1"/>
</dbReference>
<evidence type="ECO:0000256" key="2">
    <source>
        <dbReference type="ARBA" id="ARBA00022617"/>
    </source>
</evidence>
<dbReference type="Proteomes" id="UP001056201">
    <property type="component" value="Plasmid B"/>
</dbReference>
<protein>
    <submittedName>
        <fullName evidence="9">Cytochrome P460 family protein</fullName>
    </submittedName>
</protein>
<evidence type="ECO:0000256" key="4">
    <source>
        <dbReference type="ARBA" id="ARBA00022982"/>
    </source>
</evidence>